<comment type="caution">
    <text evidence="5">Lacks conserved residue(s) required for the propagation of feature annotation.</text>
</comment>
<organism evidence="6 7">
    <name type="scientific">Paxillus involutus ATCC 200175</name>
    <dbReference type="NCBI Taxonomy" id="664439"/>
    <lineage>
        <taxon>Eukaryota</taxon>
        <taxon>Fungi</taxon>
        <taxon>Dikarya</taxon>
        <taxon>Basidiomycota</taxon>
        <taxon>Agaricomycotina</taxon>
        <taxon>Agaricomycetes</taxon>
        <taxon>Agaricomycetidae</taxon>
        <taxon>Boletales</taxon>
        <taxon>Paxilineae</taxon>
        <taxon>Paxillaceae</taxon>
        <taxon>Paxillus</taxon>
    </lineage>
</organism>
<comment type="subcellular location">
    <subcellularLocation>
        <location evidence="5">Endoplasmic reticulum membrane</location>
        <topology evidence="5">Multi-pass membrane protein</topology>
    </subcellularLocation>
    <subcellularLocation>
        <location evidence="1">Membrane</location>
        <topology evidence="1">Multi-pass membrane protein</topology>
    </subcellularLocation>
</comment>
<dbReference type="PANTHER" id="PTHR43847:SF1">
    <property type="entry name" value="BLL3993 PROTEIN"/>
    <property type="match status" value="1"/>
</dbReference>
<sequence>MHVVGLEVPISLSQGIEAIVVLTIANGLRRSITKVRSVAANAESKGGRIRPESIPTSFLARIVTPIQVLATALPPVVYLCVVVLNGLQQPEWMAKFALSGMVGSQWRNALRVLACSSTCLLKGIVDYIFDHLGEQWDVAGRREKSRIVQTGPYAIVRHPLFSISFIQGVLWAVMFWSYVPLFALAIIAAVLVVKLPIEESTILQDERVREEYRAYMKKVPARLIPYIW</sequence>
<reference evidence="7" key="2">
    <citation type="submission" date="2015-01" db="EMBL/GenBank/DDBJ databases">
        <title>Evolutionary Origins and Diversification of the Mycorrhizal Mutualists.</title>
        <authorList>
            <consortium name="DOE Joint Genome Institute"/>
            <consortium name="Mycorrhizal Genomics Consortium"/>
            <person name="Kohler A."/>
            <person name="Kuo A."/>
            <person name="Nagy L.G."/>
            <person name="Floudas D."/>
            <person name="Copeland A."/>
            <person name="Barry K.W."/>
            <person name="Cichocki N."/>
            <person name="Veneault-Fourrey C."/>
            <person name="LaButti K."/>
            <person name="Lindquist E.A."/>
            <person name="Lipzen A."/>
            <person name="Lundell T."/>
            <person name="Morin E."/>
            <person name="Murat C."/>
            <person name="Riley R."/>
            <person name="Ohm R."/>
            <person name="Sun H."/>
            <person name="Tunlid A."/>
            <person name="Henrissat B."/>
            <person name="Grigoriev I.V."/>
            <person name="Hibbett D.S."/>
            <person name="Martin F."/>
        </authorList>
    </citation>
    <scope>NUCLEOTIDE SEQUENCE [LARGE SCALE GENOMIC DNA]</scope>
    <source>
        <strain evidence="7">ATCC 200175</strain>
    </source>
</reference>
<dbReference type="InterPro" id="IPR007269">
    <property type="entry name" value="ICMT_MeTrfase"/>
</dbReference>
<evidence type="ECO:0000256" key="5">
    <source>
        <dbReference type="RuleBase" id="RU362022"/>
    </source>
</evidence>
<keyword evidence="5" id="KW-0256">Endoplasmic reticulum</keyword>
<comment type="similarity">
    <text evidence="5">Belongs to the class VI-like SAM-binding methyltransferase superfamily. Isoprenylcysteine carboxyl methyltransferase family.</text>
</comment>
<evidence type="ECO:0000313" key="6">
    <source>
        <dbReference type="EMBL" id="KIJ12323.1"/>
    </source>
</evidence>
<dbReference type="Pfam" id="PF04140">
    <property type="entry name" value="ICMT"/>
    <property type="match status" value="1"/>
</dbReference>
<evidence type="ECO:0000313" key="7">
    <source>
        <dbReference type="Proteomes" id="UP000053647"/>
    </source>
</evidence>
<reference evidence="6 7" key="1">
    <citation type="submission" date="2014-06" db="EMBL/GenBank/DDBJ databases">
        <authorList>
            <consortium name="DOE Joint Genome Institute"/>
            <person name="Kuo A."/>
            <person name="Kohler A."/>
            <person name="Nagy L.G."/>
            <person name="Floudas D."/>
            <person name="Copeland A."/>
            <person name="Barry K.W."/>
            <person name="Cichocki N."/>
            <person name="Veneault-Fourrey C."/>
            <person name="LaButti K."/>
            <person name="Lindquist E.A."/>
            <person name="Lipzen A."/>
            <person name="Lundell T."/>
            <person name="Morin E."/>
            <person name="Murat C."/>
            <person name="Sun H."/>
            <person name="Tunlid A."/>
            <person name="Henrissat B."/>
            <person name="Grigoriev I.V."/>
            <person name="Hibbett D.S."/>
            <person name="Martin F."/>
            <person name="Nordberg H.P."/>
            <person name="Cantor M.N."/>
            <person name="Hua S.X."/>
        </authorList>
    </citation>
    <scope>NUCLEOTIDE SEQUENCE [LARGE SCALE GENOMIC DNA]</scope>
    <source>
        <strain evidence="6 7">ATCC 200175</strain>
    </source>
</reference>
<dbReference type="OrthoDB" id="422086at2759"/>
<keyword evidence="5" id="KW-0808">Transferase</keyword>
<dbReference type="AlphaFoldDB" id="A0A0C9TP53"/>
<dbReference type="EC" id="2.1.1.100" evidence="5"/>
<dbReference type="Gene3D" id="1.20.120.1630">
    <property type="match status" value="1"/>
</dbReference>
<protein>
    <recommendedName>
        <fullName evidence="5">Protein-S-isoprenylcysteine O-methyltransferase</fullName>
        <ecNumber evidence="5">2.1.1.100</ecNumber>
    </recommendedName>
</protein>
<evidence type="ECO:0000256" key="1">
    <source>
        <dbReference type="ARBA" id="ARBA00004141"/>
    </source>
</evidence>
<gene>
    <name evidence="6" type="ORF">PAXINDRAFT_156963</name>
</gene>
<dbReference type="GO" id="GO:0005789">
    <property type="term" value="C:endoplasmic reticulum membrane"/>
    <property type="evidence" value="ECO:0007669"/>
    <property type="project" value="UniProtKB-SubCell"/>
</dbReference>
<dbReference type="Proteomes" id="UP000053647">
    <property type="component" value="Unassembled WGS sequence"/>
</dbReference>
<dbReference type="GO" id="GO:0004671">
    <property type="term" value="F:protein C-terminal S-isoprenylcysteine carboxyl O-methyltransferase activity"/>
    <property type="evidence" value="ECO:0007669"/>
    <property type="project" value="UniProtKB-EC"/>
</dbReference>
<keyword evidence="4 5" id="KW-0472">Membrane</keyword>
<keyword evidence="7" id="KW-1185">Reference proteome</keyword>
<dbReference type="EMBL" id="KN819365">
    <property type="protein sequence ID" value="KIJ12323.1"/>
    <property type="molecule type" value="Genomic_DNA"/>
</dbReference>
<evidence type="ECO:0000256" key="4">
    <source>
        <dbReference type="ARBA" id="ARBA00023136"/>
    </source>
</evidence>
<keyword evidence="2 5" id="KW-0812">Transmembrane</keyword>
<dbReference type="HOGENOM" id="CLU_107690_0_0_1"/>
<proteinExistence type="inferred from homology"/>
<keyword evidence="5" id="KW-0489">Methyltransferase</keyword>
<accession>A0A0C9TP53</accession>
<evidence type="ECO:0000256" key="3">
    <source>
        <dbReference type="ARBA" id="ARBA00022989"/>
    </source>
</evidence>
<keyword evidence="5" id="KW-0949">S-adenosyl-L-methionine</keyword>
<evidence type="ECO:0000256" key="2">
    <source>
        <dbReference type="ARBA" id="ARBA00022692"/>
    </source>
</evidence>
<dbReference type="PANTHER" id="PTHR43847">
    <property type="entry name" value="BLL3993 PROTEIN"/>
    <property type="match status" value="1"/>
</dbReference>
<dbReference type="GO" id="GO:0032259">
    <property type="term" value="P:methylation"/>
    <property type="evidence" value="ECO:0007669"/>
    <property type="project" value="UniProtKB-KW"/>
</dbReference>
<comment type="catalytic activity">
    <reaction evidence="5">
        <text>[protein]-C-terminal S-[(2E,6E)-farnesyl]-L-cysteine + S-adenosyl-L-methionine = [protein]-C-terminal S-[(2E,6E)-farnesyl]-L-cysteine methyl ester + S-adenosyl-L-homocysteine</text>
        <dbReference type="Rhea" id="RHEA:21672"/>
        <dbReference type="Rhea" id="RHEA-COMP:12125"/>
        <dbReference type="Rhea" id="RHEA-COMP:12126"/>
        <dbReference type="ChEBI" id="CHEBI:57856"/>
        <dbReference type="ChEBI" id="CHEBI:59789"/>
        <dbReference type="ChEBI" id="CHEBI:90510"/>
        <dbReference type="ChEBI" id="CHEBI:90511"/>
        <dbReference type="EC" id="2.1.1.100"/>
    </reaction>
</comment>
<name>A0A0C9TP53_PAXIN</name>
<keyword evidence="3 5" id="KW-1133">Transmembrane helix</keyword>
<feature type="transmembrane region" description="Helical" evidence="5">
    <location>
        <begin position="169"/>
        <end position="193"/>
    </location>
</feature>
<dbReference type="InterPro" id="IPR052527">
    <property type="entry name" value="Metal_cation-efflux_comp"/>
</dbReference>